<evidence type="ECO:0000313" key="1">
    <source>
        <dbReference type="EMBL" id="ODN44019.1"/>
    </source>
</evidence>
<dbReference type="Proteomes" id="UP000094329">
    <property type="component" value="Unassembled WGS sequence"/>
</dbReference>
<organism evidence="1 2">
    <name type="scientific">Piscirickettsia litoralis</name>
    <dbReference type="NCBI Taxonomy" id="1891921"/>
    <lineage>
        <taxon>Bacteria</taxon>
        <taxon>Pseudomonadati</taxon>
        <taxon>Pseudomonadota</taxon>
        <taxon>Gammaproteobacteria</taxon>
        <taxon>Thiotrichales</taxon>
        <taxon>Piscirickettsiaceae</taxon>
        <taxon>Piscirickettsia</taxon>
    </lineage>
</organism>
<comment type="caution">
    <text evidence="1">The sequence shown here is derived from an EMBL/GenBank/DDBJ whole genome shotgun (WGS) entry which is preliminary data.</text>
</comment>
<gene>
    <name evidence="1" type="ORF">BGC07_06440</name>
</gene>
<evidence type="ECO:0000313" key="2">
    <source>
        <dbReference type="Proteomes" id="UP000094329"/>
    </source>
</evidence>
<keyword evidence="2" id="KW-1185">Reference proteome</keyword>
<reference evidence="1 2" key="1">
    <citation type="submission" date="2016-08" db="EMBL/GenBank/DDBJ databases">
        <title>Draft genome sequence of Candidatus Piscirickettsia litoralis, from seawater.</title>
        <authorList>
            <person name="Wan X."/>
            <person name="Lee A.J."/>
            <person name="Hou S."/>
            <person name="Donachie S.P."/>
        </authorList>
    </citation>
    <scope>NUCLEOTIDE SEQUENCE [LARGE SCALE GENOMIC DNA]</scope>
    <source>
        <strain evidence="1 2">Y2</strain>
    </source>
</reference>
<proteinExistence type="predicted"/>
<protein>
    <submittedName>
        <fullName evidence="1">Uncharacterized protein</fullName>
    </submittedName>
</protein>
<name>A0ABX3A5U6_9GAMM</name>
<sequence>MILLGLMMTLVSILLEQFVVVNMDQELAQKRGKVTELNYVIEQKWLNSQAQAQRALLSELVILLSGVERPNLGLKEYLKQLIEDLRFKGQLPQTQTMSQYNQLLKKVLGEYRESSLDFINDRYLQRVNLEKEIVALQMSQSRWKKVALLLQVLGLILILSREIFRH</sequence>
<dbReference type="EMBL" id="MDTU01000001">
    <property type="protein sequence ID" value="ODN44019.1"/>
    <property type="molecule type" value="Genomic_DNA"/>
</dbReference>
<accession>A0ABX3A5U6</accession>